<comment type="caution">
    <text evidence="1">The sequence shown here is derived from an EMBL/GenBank/DDBJ whole genome shotgun (WGS) entry which is preliminary data.</text>
</comment>
<evidence type="ECO:0000313" key="1">
    <source>
        <dbReference type="EMBL" id="GLR13037.1"/>
    </source>
</evidence>
<accession>A0ABQ5YDJ8</accession>
<sequence>MNISGLDLEVLDITWFAVDATGSIAAFASAGSGVVPLSIMQSFGEMEFLFKYFSSAAEASDWYSVDSNISSVTGNVECYVSAFSWLSRKGVFAYDAKGLSYFPVTVPVSPCKLHDLPSEVAQVLAKTTFSGVFFSDQLEILPES</sequence>
<evidence type="ECO:0000313" key="2">
    <source>
        <dbReference type="Proteomes" id="UP001156706"/>
    </source>
</evidence>
<organism evidence="1 2">
    <name type="scientific">Chitinimonas prasina</name>
    <dbReference type="NCBI Taxonomy" id="1434937"/>
    <lineage>
        <taxon>Bacteria</taxon>
        <taxon>Pseudomonadati</taxon>
        <taxon>Pseudomonadota</taxon>
        <taxon>Betaproteobacteria</taxon>
        <taxon>Neisseriales</taxon>
        <taxon>Chitinibacteraceae</taxon>
        <taxon>Chitinimonas</taxon>
    </lineage>
</organism>
<reference evidence="2" key="1">
    <citation type="journal article" date="2019" name="Int. J. Syst. Evol. Microbiol.">
        <title>The Global Catalogue of Microorganisms (GCM) 10K type strain sequencing project: providing services to taxonomists for standard genome sequencing and annotation.</title>
        <authorList>
            <consortium name="The Broad Institute Genomics Platform"/>
            <consortium name="The Broad Institute Genome Sequencing Center for Infectious Disease"/>
            <person name="Wu L."/>
            <person name="Ma J."/>
        </authorList>
    </citation>
    <scope>NUCLEOTIDE SEQUENCE [LARGE SCALE GENOMIC DNA]</scope>
    <source>
        <strain evidence="2">NBRC 110044</strain>
    </source>
</reference>
<name>A0ABQ5YDJ8_9NEIS</name>
<protein>
    <submittedName>
        <fullName evidence="1">Uncharacterized protein</fullName>
    </submittedName>
</protein>
<keyword evidence="2" id="KW-1185">Reference proteome</keyword>
<dbReference type="EMBL" id="BSOG01000002">
    <property type="protein sequence ID" value="GLR13037.1"/>
    <property type="molecule type" value="Genomic_DNA"/>
</dbReference>
<proteinExistence type="predicted"/>
<gene>
    <name evidence="1" type="ORF">GCM10007907_18270</name>
</gene>
<dbReference type="Proteomes" id="UP001156706">
    <property type="component" value="Unassembled WGS sequence"/>
</dbReference>